<dbReference type="Proteomes" id="UP000460416">
    <property type="component" value="Unassembled WGS sequence"/>
</dbReference>
<organism evidence="3 4">
    <name type="scientific">Christiangramia aestuarii</name>
    <dbReference type="NCBI Taxonomy" id="1028746"/>
    <lineage>
        <taxon>Bacteria</taxon>
        <taxon>Pseudomonadati</taxon>
        <taxon>Bacteroidota</taxon>
        <taxon>Flavobacteriia</taxon>
        <taxon>Flavobacteriales</taxon>
        <taxon>Flavobacteriaceae</taxon>
        <taxon>Christiangramia</taxon>
    </lineage>
</organism>
<feature type="transmembrane region" description="Helical" evidence="1">
    <location>
        <begin position="20"/>
        <end position="42"/>
    </location>
</feature>
<feature type="domain" description="CAAX prenyl protease 2/Lysostaphin resistance protein A-like" evidence="2">
    <location>
        <begin position="62"/>
        <end position="217"/>
    </location>
</feature>
<name>A0A7M3SWZ8_9FLAO</name>
<dbReference type="Pfam" id="PF02517">
    <property type="entry name" value="Rce1-like"/>
    <property type="match status" value="1"/>
</dbReference>
<feature type="transmembrane region" description="Helical" evidence="1">
    <location>
        <begin position="114"/>
        <end position="132"/>
    </location>
</feature>
<gene>
    <name evidence="3" type="ORF">FLP08_00940</name>
</gene>
<feature type="transmembrane region" description="Helical" evidence="1">
    <location>
        <begin position="152"/>
        <end position="169"/>
    </location>
</feature>
<evidence type="ECO:0000259" key="2">
    <source>
        <dbReference type="Pfam" id="PF02517"/>
    </source>
</evidence>
<protein>
    <submittedName>
        <fullName evidence="3">CPBP family intramembrane metalloprotease</fullName>
    </submittedName>
</protein>
<dbReference type="OrthoDB" id="1453037at2"/>
<keyword evidence="3" id="KW-0645">Protease</keyword>
<keyword evidence="3" id="KW-0378">Hydrolase</keyword>
<proteinExistence type="predicted"/>
<dbReference type="EMBL" id="VJVW01000001">
    <property type="protein sequence ID" value="MUP41129.1"/>
    <property type="molecule type" value="Genomic_DNA"/>
</dbReference>
<sequence length="231" mass="27032">MNLLINNSIGIKVKNLFRNFALMILCYFIFFFLLRILDIFIFDLDFTKYEQIELMEILEENPFKFIFLAAVAAPIIEESIFRSILKPTANSLKIFICALIYLLGSILIPEDAYWALKYPLILGSAGLCYYSLGELISDESFRKICYWFHRYYLVIWILGAILFGFVHIYNYVDSFTIDLVLIMMIVPRIIAGFFFGKIKLENKSLIWPIFLHSMNNSIVLIFLLPYTLSIN</sequence>
<feature type="transmembrane region" description="Helical" evidence="1">
    <location>
        <begin position="62"/>
        <end position="80"/>
    </location>
</feature>
<comment type="caution">
    <text evidence="3">The sequence shown here is derived from an EMBL/GenBank/DDBJ whole genome shotgun (WGS) entry which is preliminary data.</text>
</comment>
<keyword evidence="3" id="KW-0482">Metalloprotease</keyword>
<keyword evidence="1" id="KW-0812">Transmembrane</keyword>
<evidence type="ECO:0000313" key="4">
    <source>
        <dbReference type="Proteomes" id="UP000460416"/>
    </source>
</evidence>
<dbReference type="GO" id="GO:0008237">
    <property type="term" value="F:metallopeptidase activity"/>
    <property type="evidence" value="ECO:0007669"/>
    <property type="project" value="UniProtKB-KW"/>
</dbReference>
<feature type="transmembrane region" description="Helical" evidence="1">
    <location>
        <begin position="92"/>
        <end position="108"/>
    </location>
</feature>
<dbReference type="GO" id="GO:0006508">
    <property type="term" value="P:proteolysis"/>
    <property type="evidence" value="ECO:0007669"/>
    <property type="project" value="UniProtKB-KW"/>
</dbReference>
<dbReference type="GO" id="GO:0080120">
    <property type="term" value="P:CAAX-box protein maturation"/>
    <property type="evidence" value="ECO:0007669"/>
    <property type="project" value="UniProtKB-ARBA"/>
</dbReference>
<feature type="transmembrane region" description="Helical" evidence="1">
    <location>
        <begin position="175"/>
        <end position="195"/>
    </location>
</feature>
<dbReference type="GO" id="GO:0004175">
    <property type="term" value="F:endopeptidase activity"/>
    <property type="evidence" value="ECO:0007669"/>
    <property type="project" value="UniProtKB-ARBA"/>
</dbReference>
<keyword evidence="1" id="KW-1133">Transmembrane helix</keyword>
<keyword evidence="1" id="KW-0472">Membrane</keyword>
<accession>A0A7M3SWZ8</accession>
<feature type="transmembrane region" description="Helical" evidence="1">
    <location>
        <begin position="207"/>
        <end position="228"/>
    </location>
</feature>
<reference evidence="3 4" key="1">
    <citation type="submission" date="2019-07" db="EMBL/GenBank/DDBJ databases">
        <title>Gramella aestuarii sp. nov., isolated from a tidal flat, and emended description of Gramella echinicola.</title>
        <authorList>
            <person name="Liu L."/>
        </authorList>
    </citation>
    <scope>NUCLEOTIDE SEQUENCE [LARGE SCALE GENOMIC DNA]</scope>
    <source>
        <strain evidence="3 4">BS12</strain>
    </source>
</reference>
<evidence type="ECO:0000256" key="1">
    <source>
        <dbReference type="SAM" id="Phobius"/>
    </source>
</evidence>
<dbReference type="AlphaFoldDB" id="A0A7M3SWZ8"/>
<dbReference type="InterPro" id="IPR003675">
    <property type="entry name" value="Rce1/LyrA-like_dom"/>
</dbReference>
<keyword evidence="4" id="KW-1185">Reference proteome</keyword>
<evidence type="ECO:0000313" key="3">
    <source>
        <dbReference type="EMBL" id="MUP41129.1"/>
    </source>
</evidence>
<dbReference type="RefSeq" id="WP_156273113.1">
    <property type="nucleotide sequence ID" value="NZ_BAABGI010000002.1"/>
</dbReference>